<feature type="transmembrane region" description="Helical" evidence="8">
    <location>
        <begin position="366"/>
        <end position="390"/>
    </location>
</feature>
<comment type="caution">
    <text evidence="10">The sequence shown here is derived from an EMBL/GenBank/DDBJ whole genome shotgun (WGS) entry which is preliminary data.</text>
</comment>
<dbReference type="Pfam" id="PF02518">
    <property type="entry name" value="HATPase_c"/>
    <property type="match status" value="1"/>
</dbReference>
<dbReference type="InterPro" id="IPR003594">
    <property type="entry name" value="HATPase_dom"/>
</dbReference>
<dbReference type="SUPFAM" id="SSF55874">
    <property type="entry name" value="ATPase domain of HSP90 chaperone/DNA topoisomerase II/histidine kinase"/>
    <property type="match status" value="1"/>
</dbReference>
<evidence type="ECO:0000256" key="7">
    <source>
        <dbReference type="SAM" id="Coils"/>
    </source>
</evidence>
<dbReference type="Proteomes" id="UP000484255">
    <property type="component" value="Unassembled WGS sequence"/>
</dbReference>
<dbReference type="SMART" id="SM00387">
    <property type="entry name" value="HATPase_c"/>
    <property type="match status" value="1"/>
</dbReference>
<dbReference type="InterPro" id="IPR005467">
    <property type="entry name" value="His_kinase_dom"/>
</dbReference>
<evidence type="ECO:0000313" key="10">
    <source>
        <dbReference type="EMBL" id="NDY89571.1"/>
    </source>
</evidence>
<dbReference type="Gene3D" id="2.60.40.2380">
    <property type="match status" value="1"/>
</dbReference>
<dbReference type="InterPro" id="IPR004358">
    <property type="entry name" value="Sig_transdc_His_kin-like_C"/>
</dbReference>
<evidence type="ECO:0000256" key="3">
    <source>
        <dbReference type="ARBA" id="ARBA00022553"/>
    </source>
</evidence>
<feature type="transmembrane region" description="Helical" evidence="8">
    <location>
        <begin position="207"/>
        <end position="235"/>
    </location>
</feature>
<dbReference type="CDD" id="cd00082">
    <property type="entry name" value="HisKA"/>
    <property type="match status" value="1"/>
</dbReference>
<dbReference type="EMBL" id="JAAGOH010000001">
    <property type="protein sequence ID" value="NDY89571.1"/>
    <property type="molecule type" value="Genomic_DNA"/>
</dbReference>
<keyword evidence="5" id="KW-0418">Kinase</keyword>
<keyword evidence="7" id="KW-0175">Coiled coil</keyword>
<keyword evidence="8" id="KW-0812">Transmembrane</keyword>
<evidence type="ECO:0000256" key="4">
    <source>
        <dbReference type="ARBA" id="ARBA00022679"/>
    </source>
</evidence>
<dbReference type="AlphaFoldDB" id="A0A7C9PEI2"/>
<gene>
    <name evidence="10" type="ORF">G3A44_00015</name>
</gene>
<dbReference type="PRINTS" id="PR00344">
    <property type="entry name" value="BCTRLSENSOR"/>
</dbReference>
<keyword evidence="8" id="KW-1133">Transmembrane helix</keyword>
<dbReference type="SUPFAM" id="SSF47384">
    <property type="entry name" value="Homodimeric domain of signal transducing histidine kinase"/>
    <property type="match status" value="1"/>
</dbReference>
<dbReference type="PANTHER" id="PTHR43711">
    <property type="entry name" value="TWO-COMPONENT HISTIDINE KINASE"/>
    <property type="match status" value="1"/>
</dbReference>
<sequence length="684" mass="72616">MPPWAAWAGLAVLLLFLLGVRWAGALLEGPGARGLAGPSTGLALPQAAGEAGPVLALQADGGGAVEVAQALSWWADPTGQADAAPLLGPQAPAWRPARGVVSLGYQDGPVWLRLRLLRDAEAPAVWWLKLPRGYLDEVRLLHVRPGGQWEPERVAGDRVAPQGALPLAVPSFELLLDEPGVHVLLLRVQSRSALSLPVTLLPRDRGLAALGAAQLLAGAVTGASLLLVVGALLGFAGLRARVYLLFAAFVAVDGLVWLGVSGSLQHLLPLGPPWADRLVAVGVPISAALGLLMQWIVYGAHRDFPGMWRAGMAMGGLFLGLALLQALEPAFNPTPWVMHALLAGALLSGALGGMATWRQRGVMRGLALLMGLSSALTALNAVVLLGWWPVSALSEASFALSHLSLVVVAVAHLVVRAVESHRQRQQAEARAAQAEQRRESEQRLREEKSDLLAMIAHEVRTPLAVIDASMQSLAVLDAEMPRERARRHERIGRALQRLGSLLDLVVQRDRLDVSQWSQDLELLAPQALAAALLADLGEDAQHRVSLHAEDALPPVRGDARMLRLALSNLVGNALKYSPAGRPVGLFVRRLDWPGRPGVAWTVVDQGAGIHPEDHEKVFRKYYRAAEGSDAPGLGLGLYLVRQIAERHAGAVRVLPTVAGQGASLELWVPLQPPAAAVAPPEAAA</sequence>
<evidence type="ECO:0000256" key="1">
    <source>
        <dbReference type="ARBA" id="ARBA00000085"/>
    </source>
</evidence>
<feature type="coiled-coil region" evidence="7">
    <location>
        <begin position="415"/>
        <end position="451"/>
    </location>
</feature>
<dbReference type="PROSITE" id="PS50109">
    <property type="entry name" value="HIS_KIN"/>
    <property type="match status" value="1"/>
</dbReference>
<comment type="catalytic activity">
    <reaction evidence="1">
        <text>ATP + protein L-histidine = ADP + protein N-phospho-L-histidine.</text>
        <dbReference type="EC" id="2.7.13.3"/>
    </reaction>
</comment>
<reference evidence="10 11" key="1">
    <citation type="submission" date="2020-02" db="EMBL/GenBank/DDBJ databases">
        <title>Ideonella bacterium strain TBM-1.</title>
        <authorList>
            <person name="Chen W.-M."/>
        </authorList>
    </citation>
    <scope>NUCLEOTIDE SEQUENCE [LARGE SCALE GENOMIC DNA]</scope>
    <source>
        <strain evidence="10 11">TBM-1</strain>
    </source>
</reference>
<dbReference type="InterPro" id="IPR011622">
    <property type="entry name" value="7TMR_DISM_rcpt_extracell_dom2"/>
</dbReference>
<feature type="transmembrane region" description="Helical" evidence="8">
    <location>
        <begin position="242"/>
        <end position="260"/>
    </location>
</feature>
<feature type="transmembrane region" description="Helical" evidence="8">
    <location>
        <begin position="396"/>
        <end position="415"/>
    </location>
</feature>
<dbReference type="EC" id="2.7.13.3" evidence="2"/>
<dbReference type="Pfam" id="PF00512">
    <property type="entry name" value="HisKA"/>
    <property type="match status" value="1"/>
</dbReference>
<feature type="transmembrane region" description="Helical" evidence="8">
    <location>
        <begin position="307"/>
        <end position="324"/>
    </location>
</feature>
<accession>A0A7C9PEI2</accession>
<keyword evidence="6" id="KW-0902">Two-component regulatory system</keyword>
<keyword evidence="4" id="KW-0808">Transferase</keyword>
<feature type="transmembrane region" description="Helical" evidence="8">
    <location>
        <begin position="280"/>
        <end position="300"/>
    </location>
</feature>
<dbReference type="Gene3D" id="3.30.565.10">
    <property type="entry name" value="Histidine kinase-like ATPase, C-terminal domain"/>
    <property type="match status" value="1"/>
</dbReference>
<dbReference type="InterPro" id="IPR036890">
    <property type="entry name" value="HATPase_C_sf"/>
</dbReference>
<feature type="domain" description="Histidine kinase" evidence="9">
    <location>
        <begin position="454"/>
        <end position="672"/>
    </location>
</feature>
<dbReference type="InterPro" id="IPR036097">
    <property type="entry name" value="HisK_dim/P_sf"/>
</dbReference>
<dbReference type="SMART" id="SM00388">
    <property type="entry name" value="HisKA"/>
    <property type="match status" value="1"/>
</dbReference>
<keyword evidence="8" id="KW-0472">Membrane</keyword>
<evidence type="ECO:0000256" key="8">
    <source>
        <dbReference type="SAM" id="Phobius"/>
    </source>
</evidence>
<dbReference type="Pfam" id="PF07696">
    <property type="entry name" value="7TMR-DISMED2"/>
    <property type="match status" value="1"/>
</dbReference>
<proteinExistence type="predicted"/>
<name>A0A7C9PEI2_9BURK</name>
<dbReference type="RefSeq" id="WP_163455440.1">
    <property type="nucleotide sequence ID" value="NZ_JAAGOH010000001.1"/>
</dbReference>
<evidence type="ECO:0000259" key="9">
    <source>
        <dbReference type="PROSITE" id="PS50109"/>
    </source>
</evidence>
<dbReference type="PANTHER" id="PTHR43711:SF1">
    <property type="entry name" value="HISTIDINE KINASE 1"/>
    <property type="match status" value="1"/>
</dbReference>
<evidence type="ECO:0000256" key="6">
    <source>
        <dbReference type="ARBA" id="ARBA00023012"/>
    </source>
</evidence>
<dbReference type="Gene3D" id="1.10.287.130">
    <property type="match status" value="1"/>
</dbReference>
<dbReference type="GO" id="GO:0000155">
    <property type="term" value="F:phosphorelay sensor kinase activity"/>
    <property type="evidence" value="ECO:0007669"/>
    <property type="project" value="InterPro"/>
</dbReference>
<keyword evidence="11" id="KW-1185">Reference proteome</keyword>
<feature type="transmembrane region" description="Helical" evidence="8">
    <location>
        <begin position="336"/>
        <end position="354"/>
    </location>
</feature>
<evidence type="ECO:0000256" key="2">
    <source>
        <dbReference type="ARBA" id="ARBA00012438"/>
    </source>
</evidence>
<evidence type="ECO:0000256" key="5">
    <source>
        <dbReference type="ARBA" id="ARBA00022777"/>
    </source>
</evidence>
<protein>
    <recommendedName>
        <fullName evidence="2">histidine kinase</fullName>
        <ecNumber evidence="2">2.7.13.3</ecNumber>
    </recommendedName>
</protein>
<keyword evidence="3" id="KW-0597">Phosphoprotein</keyword>
<dbReference type="InterPro" id="IPR003661">
    <property type="entry name" value="HisK_dim/P_dom"/>
</dbReference>
<organism evidence="10 11">
    <name type="scientific">Ideonella livida</name>
    <dbReference type="NCBI Taxonomy" id="2707176"/>
    <lineage>
        <taxon>Bacteria</taxon>
        <taxon>Pseudomonadati</taxon>
        <taxon>Pseudomonadota</taxon>
        <taxon>Betaproteobacteria</taxon>
        <taxon>Burkholderiales</taxon>
        <taxon>Sphaerotilaceae</taxon>
        <taxon>Ideonella</taxon>
    </lineage>
</organism>
<evidence type="ECO:0000313" key="11">
    <source>
        <dbReference type="Proteomes" id="UP000484255"/>
    </source>
</evidence>
<dbReference type="InterPro" id="IPR050736">
    <property type="entry name" value="Sensor_HK_Regulatory"/>
</dbReference>